<gene>
    <name evidence="2" type="ORF">A6M21_04445</name>
</gene>
<keyword evidence="3" id="KW-1185">Reference proteome</keyword>
<comment type="caution">
    <text evidence="2">The sequence shown here is derived from an EMBL/GenBank/DDBJ whole genome shotgun (WGS) entry which is preliminary data.</text>
</comment>
<reference evidence="2 3" key="1">
    <citation type="submission" date="2016-04" db="EMBL/GenBank/DDBJ databases">
        <authorList>
            <person name="Evans L.H."/>
            <person name="Alamgir A."/>
            <person name="Owens N."/>
            <person name="Weber N.D."/>
            <person name="Virtaneva K."/>
            <person name="Barbian K."/>
            <person name="Babar A."/>
            <person name="Rosenke K."/>
        </authorList>
    </citation>
    <scope>NUCLEOTIDE SEQUENCE [LARGE SCALE GENOMIC DNA]</scope>
    <source>
        <strain evidence="2 3">LMa1</strain>
    </source>
</reference>
<evidence type="ECO:0000256" key="1">
    <source>
        <dbReference type="SAM" id="Coils"/>
    </source>
</evidence>
<organism evidence="2 3">
    <name type="scientific">Desulfotomaculum copahuensis</name>
    <dbReference type="NCBI Taxonomy" id="1838280"/>
    <lineage>
        <taxon>Bacteria</taxon>
        <taxon>Bacillati</taxon>
        <taxon>Bacillota</taxon>
        <taxon>Clostridia</taxon>
        <taxon>Eubacteriales</taxon>
        <taxon>Desulfotomaculaceae</taxon>
        <taxon>Desulfotomaculum</taxon>
    </lineage>
</organism>
<proteinExistence type="predicted"/>
<keyword evidence="1" id="KW-0175">Coiled coil</keyword>
<evidence type="ECO:0000313" key="2">
    <source>
        <dbReference type="EMBL" id="OAT85753.1"/>
    </source>
</evidence>
<dbReference type="Proteomes" id="UP000078532">
    <property type="component" value="Unassembled WGS sequence"/>
</dbReference>
<sequence length="97" mass="10885">MARVNSGGSEDYEAKINELKAGLDKANDLRIQAKTRLEELAKQEQEIISQLAELGVKPEELDREIASLDEQIKNLVAEIESLIPWDLIGTAPEKREK</sequence>
<dbReference type="AlphaFoldDB" id="A0A1B7LHS7"/>
<dbReference type="RefSeq" id="WP_066666493.1">
    <property type="nucleotide sequence ID" value="NZ_LYVF01000047.1"/>
</dbReference>
<evidence type="ECO:0000313" key="3">
    <source>
        <dbReference type="Proteomes" id="UP000078532"/>
    </source>
</evidence>
<feature type="coiled-coil region" evidence="1">
    <location>
        <begin position="9"/>
        <end position="54"/>
    </location>
</feature>
<dbReference type="OrthoDB" id="1955122at2"/>
<accession>A0A1B7LHS7</accession>
<protein>
    <submittedName>
        <fullName evidence="2">Uncharacterized protein</fullName>
    </submittedName>
</protein>
<dbReference type="EMBL" id="LYVF01000047">
    <property type="protein sequence ID" value="OAT85753.1"/>
    <property type="molecule type" value="Genomic_DNA"/>
</dbReference>
<name>A0A1B7LHS7_9FIRM</name>
<dbReference type="STRING" id="1838280.A6M21_04445"/>